<sequence>MINLFPKDEIFYNLFEKQAEKLTEAACLLDEILKNPQNLRDLSLKMKKLETEADSLGHEIISNLERSFITPLEGEDIDLLRQKLDDIMDHIEKAANRMFLYKIPRPFPKEIEEYVKIIKESIKEINFGVKEIRNVRKFQDKLRERCQKLNELEDKGDVINRSALEKLMNVPQTSPEKNLEIIKLKEVYEYLEDAIDYCEDVGNIFESILIKNR</sequence>
<dbReference type="InterPro" id="IPR052912">
    <property type="entry name" value="UPF0111_domain"/>
</dbReference>
<proteinExistence type="inferred from homology"/>
<dbReference type="PANTHER" id="PTHR37298">
    <property type="entry name" value="UPF0111 PROTEIN YKAA"/>
    <property type="match status" value="1"/>
</dbReference>
<dbReference type="InterPro" id="IPR038078">
    <property type="entry name" value="PhoU-like_sf"/>
</dbReference>
<name>A0A2H0YL25_9BACT</name>
<dbReference type="SUPFAM" id="SSF109755">
    <property type="entry name" value="PhoU-like"/>
    <property type="match status" value="1"/>
</dbReference>
<protein>
    <recommendedName>
        <fullName evidence="5">DUF47 domain-containing protein</fullName>
    </recommendedName>
</protein>
<evidence type="ECO:0000313" key="4">
    <source>
        <dbReference type="Proteomes" id="UP000230088"/>
    </source>
</evidence>
<dbReference type="AlphaFoldDB" id="A0A2H0YL25"/>
<evidence type="ECO:0000256" key="2">
    <source>
        <dbReference type="SAM" id="Coils"/>
    </source>
</evidence>
<evidence type="ECO:0000313" key="3">
    <source>
        <dbReference type="EMBL" id="PIS39198.1"/>
    </source>
</evidence>
<reference evidence="4" key="1">
    <citation type="submission" date="2017-09" db="EMBL/GenBank/DDBJ databases">
        <title>Depth-based differentiation of microbial function through sediment-hosted aquifers and enrichment of novel symbionts in the deep terrestrial subsurface.</title>
        <authorList>
            <person name="Probst A.J."/>
            <person name="Ladd B."/>
            <person name="Jarett J.K."/>
            <person name="Geller-Mcgrath D.E."/>
            <person name="Sieber C.M.K."/>
            <person name="Emerson J.B."/>
            <person name="Anantharaman K."/>
            <person name="Thomas B.C."/>
            <person name="Malmstrom R."/>
            <person name="Stieglmeier M."/>
            <person name="Klingl A."/>
            <person name="Woyke T."/>
            <person name="Ryan C.M."/>
            <person name="Banfield J.F."/>
        </authorList>
    </citation>
    <scope>NUCLEOTIDE SEQUENCE [LARGE SCALE GENOMIC DNA]</scope>
</reference>
<dbReference type="Pfam" id="PF01865">
    <property type="entry name" value="PhoU_div"/>
    <property type="match status" value="1"/>
</dbReference>
<gene>
    <name evidence="3" type="ORF">COT33_03235</name>
</gene>
<dbReference type="EMBL" id="PEYD01000062">
    <property type="protein sequence ID" value="PIS39198.1"/>
    <property type="molecule type" value="Genomic_DNA"/>
</dbReference>
<dbReference type="PANTHER" id="PTHR37298:SF1">
    <property type="entry name" value="UPF0111 PROTEIN YKAA"/>
    <property type="match status" value="1"/>
</dbReference>
<organism evidence="3 4">
    <name type="scientific">Candidatus Nealsonbacteria bacterium CG08_land_8_20_14_0_20_38_20</name>
    <dbReference type="NCBI Taxonomy" id="1974705"/>
    <lineage>
        <taxon>Bacteria</taxon>
        <taxon>Candidatus Nealsoniibacteriota</taxon>
    </lineage>
</organism>
<dbReference type="InterPro" id="IPR018445">
    <property type="entry name" value="Put_Phosphate_transp_reg"/>
</dbReference>
<keyword evidence="2" id="KW-0175">Coiled coil</keyword>
<accession>A0A2H0YL25</accession>
<evidence type="ECO:0000256" key="1">
    <source>
        <dbReference type="ARBA" id="ARBA00008591"/>
    </source>
</evidence>
<evidence type="ECO:0008006" key="5">
    <source>
        <dbReference type="Google" id="ProtNLM"/>
    </source>
</evidence>
<comment type="similarity">
    <text evidence="1">Belongs to the UPF0111 family.</text>
</comment>
<dbReference type="Gene3D" id="1.20.58.220">
    <property type="entry name" value="Phosphate transport system protein phou homolog 2, domain 2"/>
    <property type="match status" value="1"/>
</dbReference>
<comment type="caution">
    <text evidence="3">The sequence shown here is derived from an EMBL/GenBank/DDBJ whole genome shotgun (WGS) entry which is preliminary data.</text>
</comment>
<feature type="coiled-coil region" evidence="2">
    <location>
        <begin position="39"/>
        <end position="97"/>
    </location>
</feature>
<dbReference type="Proteomes" id="UP000230088">
    <property type="component" value="Unassembled WGS sequence"/>
</dbReference>